<dbReference type="Pfam" id="PF00924">
    <property type="entry name" value="MS_channel_2nd"/>
    <property type="match status" value="1"/>
</dbReference>
<evidence type="ECO:0000256" key="7">
    <source>
        <dbReference type="SAM" id="MobiDB-lite"/>
    </source>
</evidence>
<dbReference type="PANTHER" id="PTHR30221:SF1">
    <property type="entry name" value="SMALL-CONDUCTANCE MECHANOSENSITIVE CHANNEL"/>
    <property type="match status" value="1"/>
</dbReference>
<keyword evidence="5 8" id="KW-1133">Transmembrane helix</keyword>
<evidence type="ECO:0000256" key="8">
    <source>
        <dbReference type="SAM" id="Phobius"/>
    </source>
</evidence>
<dbReference type="InterPro" id="IPR011014">
    <property type="entry name" value="MscS_channel_TM-2"/>
</dbReference>
<dbReference type="SUPFAM" id="SSF82689">
    <property type="entry name" value="Mechanosensitive channel protein MscS (YggB), C-terminal domain"/>
    <property type="match status" value="2"/>
</dbReference>
<evidence type="ECO:0000256" key="3">
    <source>
        <dbReference type="ARBA" id="ARBA00022475"/>
    </source>
</evidence>
<feature type="compositionally biased region" description="Basic and acidic residues" evidence="7">
    <location>
        <begin position="254"/>
        <end position="268"/>
    </location>
</feature>
<evidence type="ECO:0000256" key="1">
    <source>
        <dbReference type="ARBA" id="ARBA00004651"/>
    </source>
</evidence>
<dbReference type="EMBL" id="AP019834">
    <property type="protein sequence ID" value="BBM47172.1"/>
    <property type="molecule type" value="Genomic_DNA"/>
</dbReference>
<feature type="transmembrane region" description="Helical" evidence="8">
    <location>
        <begin position="58"/>
        <end position="76"/>
    </location>
</feature>
<evidence type="ECO:0000313" key="12">
    <source>
        <dbReference type="Proteomes" id="UP000321397"/>
    </source>
</evidence>
<sequence length="352" mass="40436">MKELEKFLELDNIIRFLKTNIFKLFIIFLIVKIGKIFKTRIEKILKIILDKSNIDKSVASFLLSIYSILYYFILIYSSVGILGINTTSITTFLGATGIVLGIAFKETLGNFCGGLIILTFKPFSVGDTIEYNNYIGTVTKIELFYTKMLNPQNELVIIPNGIVTNTEIRNIRQNGERRLDLEVGVSYNSDIQKVKGTLERIIKEETMNEVEETQIKNNLLVKLQNTILEKHEKSKINLFATIFSRKKMKEAEDEANKKTEEENYESDKNTQSISNTSKVINDKKMILASKPSIIGVGQLADSAIIFYVYVYTRSENYLDLKMKLNEKIKMEFDKLGIEIPYPRMDVHIQNNK</sequence>
<evidence type="ECO:0000259" key="9">
    <source>
        <dbReference type="Pfam" id="PF00924"/>
    </source>
</evidence>
<dbReference type="Gene3D" id="2.30.30.60">
    <property type="match status" value="1"/>
</dbReference>
<dbReference type="InterPro" id="IPR049278">
    <property type="entry name" value="MS_channel_C"/>
</dbReference>
<feature type="domain" description="Mechanosensitive ion channel MscS" evidence="9">
    <location>
        <begin position="107"/>
        <end position="172"/>
    </location>
</feature>
<dbReference type="AlphaFoldDB" id="A0A510K692"/>
<protein>
    <submittedName>
        <fullName evidence="11">Mechanosensitive ion channel protein MscS</fullName>
    </submittedName>
</protein>
<dbReference type="InterPro" id="IPR010920">
    <property type="entry name" value="LSM_dom_sf"/>
</dbReference>
<accession>A0A510K692</accession>
<comment type="similarity">
    <text evidence="2">Belongs to the MscS (TC 1.A.23) family.</text>
</comment>
<name>A0A510K692_9FUSO</name>
<reference evidence="11 12" key="1">
    <citation type="submission" date="2019-07" db="EMBL/GenBank/DDBJ databases">
        <title>Complete Genome Sequence of Leptotrichia wadei Strain JMUB3933.</title>
        <authorList>
            <person name="Watanabe S."/>
            <person name="Cui L."/>
        </authorList>
    </citation>
    <scope>NUCLEOTIDE SEQUENCE [LARGE SCALE GENOMIC DNA]</scope>
    <source>
        <strain evidence="11 12">JMUB3933</strain>
    </source>
</reference>
<dbReference type="SUPFAM" id="SSF50182">
    <property type="entry name" value="Sm-like ribonucleoproteins"/>
    <property type="match status" value="1"/>
</dbReference>
<dbReference type="Gene3D" id="1.10.287.1260">
    <property type="match status" value="1"/>
</dbReference>
<keyword evidence="6 8" id="KW-0472">Membrane</keyword>
<evidence type="ECO:0000256" key="2">
    <source>
        <dbReference type="ARBA" id="ARBA00008017"/>
    </source>
</evidence>
<dbReference type="Pfam" id="PF21082">
    <property type="entry name" value="MS_channel_3rd"/>
    <property type="match status" value="1"/>
</dbReference>
<dbReference type="InterPro" id="IPR023408">
    <property type="entry name" value="MscS_beta-dom_sf"/>
</dbReference>
<feature type="transmembrane region" description="Helical" evidence="8">
    <location>
        <begin position="82"/>
        <end position="104"/>
    </location>
</feature>
<comment type="subcellular location">
    <subcellularLocation>
        <location evidence="1">Cell membrane</location>
        <topology evidence="1">Multi-pass membrane protein</topology>
    </subcellularLocation>
</comment>
<dbReference type="InterPro" id="IPR011066">
    <property type="entry name" value="MscS_channel_C_sf"/>
</dbReference>
<evidence type="ECO:0000256" key="4">
    <source>
        <dbReference type="ARBA" id="ARBA00022692"/>
    </source>
</evidence>
<evidence type="ECO:0000259" key="10">
    <source>
        <dbReference type="Pfam" id="PF21082"/>
    </source>
</evidence>
<proteinExistence type="inferred from homology"/>
<dbReference type="RefSeq" id="WP_146960143.1">
    <property type="nucleotide sequence ID" value="NZ_AP019834.1"/>
</dbReference>
<gene>
    <name evidence="11" type="ORF">JMUB3933_0672</name>
</gene>
<evidence type="ECO:0000313" key="11">
    <source>
        <dbReference type="EMBL" id="BBM47172.1"/>
    </source>
</evidence>
<evidence type="ECO:0000256" key="5">
    <source>
        <dbReference type="ARBA" id="ARBA00022989"/>
    </source>
</evidence>
<dbReference type="Proteomes" id="UP000321397">
    <property type="component" value="Chromosome"/>
</dbReference>
<dbReference type="GO" id="GO:0008381">
    <property type="term" value="F:mechanosensitive monoatomic ion channel activity"/>
    <property type="evidence" value="ECO:0007669"/>
    <property type="project" value="InterPro"/>
</dbReference>
<feature type="region of interest" description="Disordered" evidence="7">
    <location>
        <begin position="253"/>
        <end position="272"/>
    </location>
</feature>
<dbReference type="InterPro" id="IPR006686">
    <property type="entry name" value="MscS_channel_CS"/>
</dbReference>
<feature type="transmembrane region" description="Helical" evidence="8">
    <location>
        <begin position="20"/>
        <end position="37"/>
    </location>
</feature>
<dbReference type="PROSITE" id="PS01246">
    <property type="entry name" value="UPF0003"/>
    <property type="match status" value="1"/>
</dbReference>
<feature type="domain" description="Mechanosensitive ion channel MscS C-terminal" evidence="10">
    <location>
        <begin position="264"/>
        <end position="339"/>
    </location>
</feature>
<evidence type="ECO:0000256" key="6">
    <source>
        <dbReference type="ARBA" id="ARBA00023136"/>
    </source>
</evidence>
<dbReference type="PANTHER" id="PTHR30221">
    <property type="entry name" value="SMALL-CONDUCTANCE MECHANOSENSITIVE CHANNEL"/>
    <property type="match status" value="1"/>
</dbReference>
<dbReference type="InterPro" id="IPR006685">
    <property type="entry name" value="MscS_channel_2nd"/>
</dbReference>
<dbReference type="SUPFAM" id="SSF82861">
    <property type="entry name" value="Mechanosensitive channel protein MscS (YggB), transmembrane region"/>
    <property type="match status" value="1"/>
</dbReference>
<dbReference type="GO" id="GO:0005886">
    <property type="term" value="C:plasma membrane"/>
    <property type="evidence" value="ECO:0007669"/>
    <property type="project" value="UniProtKB-SubCell"/>
</dbReference>
<keyword evidence="3" id="KW-1003">Cell membrane</keyword>
<dbReference type="Gene3D" id="3.30.70.100">
    <property type="match status" value="2"/>
</dbReference>
<organism evidence="11 12">
    <name type="scientific">Leptotrichia wadei</name>
    <dbReference type="NCBI Taxonomy" id="157687"/>
    <lineage>
        <taxon>Bacteria</taxon>
        <taxon>Fusobacteriati</taxon>
        <taxon>Fusobacteriota</taxon>
        <taxon>Fusobacteriia</taxon>
        <taxon>Fusobacteriales</taxon>
        <taxon>Leptotrichiaceae</taxon>
        <taxon>Leptotrichia</taxon>
    </lineage>
</organism>
<dbReference type="InterPro" id="IPR045275">
    <property type="entry name" value="MscS_archaea/bacteria_type"/>
</dbReference>
<keyword evidence="4 8" id="KW-0812">Transmembrane</keyword>